<dbReference type="Gene3D" id="2.30.42.10">
    <property type="match status" value="1"/>
</dbReference>
<dbReference type="Pfam" id="PF00595">
    <property type="entry name" value="PDZ"/>
    <property type="match status" value="1"/>
</dbReference>
<dbReference type="EMBL" id="HG994593">
    <property type="protein sequence ID" value="CAF2845106.1"/>
    <property type="molecule type" value="Genomic_DNA"/>
</dbReference>
<dbReference type="InterPro" id="IPR036034">
    <property type="entry name" value="PDZ_sf"/>
</dbReference>
<sequence length="478" mass="52497">MAPTPLITKGNNTLARKWRKLKKRCASFSSVDAIGARTPSPSGSKNEVLDHNQSAEDEDDGNSPSSNLSTKIRSKLSQWNDDISTIRRKGSDPWWGFHNAESNNVTLNGVKRYTTVVRTSSLKYRDEKDEDDESEEDEAEDGDDLFVRASHITQNSSCVRSAVISSTNPYCTTSRVVGRSKKNKKTVPSWVIDDPQKTYNRNPSSPTPPPVATSSPLKVLASPASLSSSSSHQDQDSGYDGYCPDKDSPDKSISSCEDGSEELYGKFRVGLVTPLLNGSSSSESQIGLSNPRNSSQICQATVVNLVKTKEDLSAPPPLPPRPGVPPKENHHLNCSSLPRKRRMNKKIMYEIANHQGDFNGEPPLNLKSLRNCLSFVQCLDRPNNSLFRLLLSRRDRENKSLGFSIVGGKDSPKGSMGIYVKTIFPTGQAQGVLQEGDEIYSINSNSVSGKTHQEVISLFKEIKIGTLVITLGRRKPKS</sequence>
<feature type="region of interest" description="Disordered" evidence="1">
    <location>
        <begin position="30"/>
        <end position="73"/>
    </location>
</feature>
<feature type="compositionally biased region" description="Acidic residues" evidence="1">
    <location>
        <begin position="128"/>
        <end position="144"/>
    </location>
</feature>
<dbReference type="InterPro" id="IPR001478">
    <property type="entry name" value="PDZ"/>
</dbReference>
<organism evidence="2 3">
    <name type="scientific">Lepeophtheirus salmonis</name>
    <name type="common">Salmon louse</name>
    <name type="synonym">Caligus salmonis</name>
    <dbReference type="NCBI Taxonomy" id="72036"/>
    <lineage>
        <taxon>Eukaryota</taxon>
        <taxon>Metazoa</taxon>
        <taxon>Ecdysozoa</taxon>
        <taxon>Arthropoda</taxon>
        <taxon>Crustacea</taxon>
        <taxon>Multicrustacea</taxon>
        <taxon>Hexanauplia</taxon>
        <taxon>Copepoda</taxon>
        <taxon>Siphonostomatoida</taxon>
        <taxon>Caligidae</taxon>
        <taxon>Lepeophtheirus</taxon>
    </lineage>
</organism>
<feature type="region of interest" description="Disordered" evidence="1">
    <location>
        <begin position="176"/>
        <end position="257"/>
    </location>
</feature>
<proteinExistence type="predicted"/>
<dbReference type="AlphaFoldDB" id="A0A7R8CKF7"/>
<feature type="region of interest" description="Disordered" evidence="1">
    <location>
        <begin position="124"/>
        <end position="144"/>
    </location>
</feature>
<reference evidence="2" key="1">
    <citation type="submission" date="2021-02" db="EMBL/GenBank/DDBJ databases">
        <authorList>
            <person name="Bekaert M."/>
        </authorList>
    </citation>
    <scope>NUCLEOTIDE SEQUENCE</scope>
    <source>
        <strain evidence="2">IoA-00</strain>
    </source>
</reference>
<evidence type="ECO:0000256" key="1">
    <source>
        <dbReference type="SAM" id="MobiDB-lite"/>
    </source>
</evidence>
<dbReference type="PANTHER" id="PTHR11324">
    <property type="entry name" value="IL16-RELATED"/>
    <property type="match status" value="1"/>
</dbReference>
<evidence type="ECO:0000313" key="3">
    <source>
        <dbReference type="Proteomes" id="UP000675881"/>
    </source>
</evidence>
<feature type="region of interest" description="Disordered" evidence="1">
    <location>
        <begin position="310"/>
        <end position="334"/>
    </location>
</feature>
<dbReference type="Proteomes" id="UP000675881">
    <property type="component" value="Chromosome 14"/>
</dbReference>
<dbReference type="SMART" id="SM00228">
    <property type="entry name" value="PDZ"/>
    <property type="match status" value="1"/>
</dbReference>
<accession>A0A7R8CKF7</accession>
<feature type="compositionally biased region" description="Polar residues" evidence="1">
    <location>
        <begin position="62"/>
        <end position="73"/>
    </location>
</feature>
<protein>
    <submittedName>
        <fullName evidence="2">(salmon louse) hypothetical protein</fullName>
    </submittedName>
</protein>
<feature type="compositionally biased region" description="Low complexity" evidence="1">
    <location>
        <begin position="212"/>
        <end position="231"/>
    </location>
</feature>
<feature type="compositionally biased region" description="Pro residues" evidence="1">
    <location>
        <begin position="314"/>
        <end position="325"/>
    </location>
</feature>
<dbReference type="OrthoDB" id="6022711at2759"/>
<dbReference type="PROSITE" id="PS50106">
    <property type="entry name" value="PDZ"/>
    <property type="match status" value="1"/>
</dbReference>
<dbReference type="PANTHER" id="PTHR11324:SF16">
    <property type="entry name" value="PDZ DOMAIN-CONTAINING PROTEIN 2"/>
    <property type="match status" value="1"/>
</dbReference>
<gene>
    <name evidence="2" type="ORF">LSAA_5644</name>
</gene>
<evidence type="ECO:0000313" key="2">
    <source>
        <dbReference type="EMBL" id="CAF2845106.1"/>
    </source>
</evidence>
<dbReference type="SUPFAM" id="SSF50156">
    <property type="entry name" value="PDZ domain-like"/>
    <property type="match status" value="1"/>
</dbReference>
<keyword evidence="3" id="KW-1185">Reference proteome</keyword>
<name>A0A7R8CKF7_LEPSM</name>